<evidence type="ECO:0000259" key="9">
    <source>
        <dbReference type="PROSITE" id="PS50011"/>
    </source>
</evidence>
<evidence type="ECO:0000256" key="3">
    <source>
        <dbReference type="ARBA" id="ARBA00022777"/>
    </source>
</evidence>
<keyword evidence="8" id="KW-0472">Membrane</keyword>
<keyword evidence="2 6" id="KW-0547">Nucleotide-binding</keyword>
<accession>A0A839F0P8</accession>
<keyword evidence="5" id="KW-0802">TPR repeat</keyword>
<evidence type="ECO:0000313" key="11">
    <source>
        <dbReference type="Proteomes" id="UP000550401"/>
    </source>
</evidence>
<feature type="binding site" evidence="6">
    <location>
        <position position="115"/>
    </location>
    <ligand>
        <name>ATP</name>
        <dbReference type="ChEBI" id="CHEBI:30616"/>
    </ligand>
</feature>
<feature type="repeat" description="TPR" evidence="5">
    <location>
        <begin position="464"/>
        <end position="497"/>
    </location>
</feature>
<dbReference type="SUPFAM" id="SSF56112">
    <property type="entry name" value="Protein kinase-like (PK-like)"/>
    <property type="match status" value="1"/>
</dbReference>
<dbReference type="GO" id="GO:0005524">
    <property type="term" value="F:ATP binding"/>
    <property type="evidence" value="ECO:0007669"/>
    <property type="project" value="UniProtKB-UniRule"/>
</dbReference>
<dbReference type="PROSITE" id="PS00107">
    <property type="entry name" value="PROTEIN_KINASE_ATP"/>
    <property type="match status" value="1"/>
</dbReference>
<dbReference type="Gene3D" id="3.30.200.20">
    <property type="entry name" value="Phosphorylase Kinase, domain 1"/>
    <property type="match status" value="1"/>
</dbReference>
<keyword evidence="8" id="KW-1133">Transmembrane helix</keyword>
<feature type="domain" description="Protein kinase" evidence="9">
    <location>
        <begin position="84"/>
        <end position="350"/>
    </location>
</feature>
<evidence type="ECO:0000256" key="1">
    <source>
        <dbReference type="ARBA" id="ARBA00022679"/>
    </source>
</evidence>
<proteinExistence type="predicted"/>
<evidence type="ECO:0000256" key="8">
    <source>
        <dbReference type="SAM" id="Phobius"/>
    </source>
</evidence>
<dbReference type="PANTHER" id="PTHR43289:SF34">
    <property type="entry name" value="SERINE_THREONINE-PROTEIN KINASE YBDM-RELATED"/>
    <property type="match status" value="1"/>
</dbReference>
<evidence type="ECO:0000256" key="6">
    <source>
        <dbReference type="PROSITE-ProRule" id="PRU10141"/>
    </source>
</evidence>
<sequence>MDETPSVRALFEQMVELEAHERAAWLARHCIDPALRTAVERMLALDATADAHLLDRPFDDLLGRIAETGDEPAPPPAGTRIGPFTLVDRLGEGGSSIVYRAEREQDGVRQQVALKLLRRGLYTPAERRRFRDERSALAQLRHPGIAQLIEGGIGDAGTPYIALELVDGKPITDHAREHALDLRQRLRLFVAACRAVEAAHRALIVHRDLKPSNVLVTPDGTVKLLDFGIAKLLDADVDATHTEHRAMTPGYAAPEQFTGGTITTATDVYALGILLGELTTGRRRAQGEQHTPSSRIDASAPAGALPASPAQTRRQLRGDVDNMLLKATAEEPERRYASAAAFADDIERYLASRPVLAHPPSAWYRARKFVGRHRGGVATAFAFTLALVAALAIALWQARIAHIQTGVAQAQAQRAEAARQFMVGVFENASPDESGGKPISAHELLEKGERQVDAGLHERPILQADVLALLGQLYIELGDFERAGRLLARAGSASEADGFPADVRVRVLLGMAWVESETDAYDAAIAHARDALAIIARERLASPESIANAHQLITQSLIGKGEQAEVDALLARHLDEDRRALGEHNEYVADEWLQLAQRLGDLGRYDESEAAFRGAIESYRSVFGENSNRVAHALNEFSNMLDDKGDLAGSEAALRRALAIRTETVGPDHHDTLTVSNNLLAVLELEGRYAEALPQRLALLERAARTGALHERDLVSTYNSICRDYRELGRLAEAEGAARKALDIGERSQGPRSPWRIGTLGQLGRTLALMGRYADAEASFREALSIMGESETGASPSIGFYRAELGSILRLQHRLSEASVELRQAAALFTASVHPNNPQRPAVLAALAETQLDAGDAARAQATARDALAYARRAFPPGHPQLGPSLFALARADLALDQSGDAEALAREALAVRSPPYPADDLRVLEVQATLAASLAMQSRMAEANAVRAAALPMLQASTAAYARDLVARLPAPDATRARP</sequence>
<dbReference type="Gene3D" id="1.25.40.10">
    <property type="entry name" value="Tetratricopeptide repeat domain"/>
    <property type="match status" value="3"/>
</dbReference>
<keyword evidence="8" id="KW-0812">Transmembrane</keyword>
<organism evidence="10 11">
    <name type="scientific">Dokdonella fugitiva</name>
    <dbReference type="NCBI Taxonomy" id="328517"/>
    <lineage>
        <taxon>Bacteria</taxon>
        <taxon>Pseudomonadati</taxon>
        <taxon>Pseudomonadota</taxon>
        <taxon>Gammaproteobacteria</taxon>
        <taxon>Lysobacterales</taxon>
        <taxon>Rhodanobacteraceae</taxon>
        <taxon>Dokdonella</taxon>
    </lineage>
</organism>
<dbReference type="PROSITE" id="PS50005">
    <property type="entry name" value="TPR"/>
    <property type="match status" value="1"/>
</dbReference>
<dbReference type="SMART" id="SM00028">
    <property type="entry name" value="TPR"/>
    <property type="match status" value="6"/>
</dbReference>
<evidence type="ECO:0000256" key="4">
    <source>
        <dbReference type="ARBA" id="ARBA00022840"/>
    </source>
</evidence>
<reference evidence="10 11" key="1">
    <citation type="submission" date="2020-07" db="EMBL/GenBank/DDBJ databases">
        <title>Genomic Encyclopedia of Type Strains, Phase IV (KMG-V): Genome sequencing to study the core and pangenomes of soil and plant-associated prokaryotes.</title>
        <authorList>
            <person name="Whitman W."/>
        </authorList>
    </citation>
    <scope>NUCLEOTIDE SEQUENCE [LARGE SCALE GENOMIC DNA]</scope>
    <source>
        <strain evidence="10 11">RH2WT43</strain>
    </source>
</reference>
<comment type="caution">
    <text evidence="10">The sequence shown here is derived from an EMBL/GenBank/DDBJ whole genome shotgun (WGS) entry which is preliminary data.</text>
</comment>
<dbReference type="Pfam" id="PF13181">
    <property type="entry name" value="TPR_8"/>
    <property type="match status" value="1"/>
</dbReference>
<feature type="compositionally biased region" description="Low complexity" evidence="7">
    <location>
        <begin position="298"/>
        <end position="310"/>
    </location>
</feature>
<name>A0A839F0P8_9GAMM</name>
<dbReference type="EC" id="2.7.11.1" evidence="10"/>
<keyword evidence="11" id="KW-1185">Reference proteome</keyword>
<dbReference type="InterPro" id="IPR017441">
    <property type="entry name" value="Protein_kinase_ATP_BS"/>
</dbReference>
<evidence type="ECO:0000256" key="2">
    <source>
        <dbReference type="ARBA" id="ARBA00022741"/>
    </source>
</evidence>
<keyword evidence="4 6" id="KW-0067">ATP-binding</keyword>
<keyword evidence="3 10" id="KW-0418">Kinase</keyword>
<dbReference type="InterPro" id="IPR000719">
    <property type="entry name" value="Prot_kinase_dom"/>
</dbReference>
<dbReference type="InterPro" id="IPR011009">
    <property type="entry name" value="Kinase-like_dom_sf"/>
</dbReference>
<evidence type="ECO:0000256" key="5">
    <source>
        <dbReference type="PROSITE-ProRule" id="PRU00339"/>
    </source>
</evidence>
<feature type="region of interest" description="Disordered" evidence="7">
    <location>
        <begin position="282"/>
        <end position="313"/>
    </location>
</feature>
<dbReference type="SMART" id="SM00220">
    <property type="entry name" value="S_TKc"/>
    <property type="match status" value="1"/>
</dbReference>
<dbReference type="Proteomes" id="UP000550401">
    <property type="component" value="Unassembled WGS sequence"/>
</dbReference>
<protein>
    <submittedName>
        <fullName evidence="10">Serine/threonine-protein kinase</fullName>
        <ecNumber evidence="10">2.7.11.1</ecNumber>
    </submittedName>
</protein>
<dbReference type="Gene3D" id="1.10.510.10">
    <property type="entry name" value="Transferase(Phosphotransferase) domain 1"/>
    <property type="match status" value="1"/>
</dbReference>
<evidence type="ECO:0000313" key="10">
    <source>
        <dbReference type="EMBL" id="MBA8889625.1"/>
    </source>
</evidence>
<keyword evidence="1 10" id="KW-0808">Transferase</keyword>
<dbReference type="InterPro" id="IPR019734">
    <property type="entry name" value="TPR_rpt"/>
</dbReference>
<gene>
    <name evidence="10" type="ORF">FHW12_003871</name>
</gene>
<dbReference type="PROSITE" id="PS50011">
    <property type="entry name" value="PROTEIN_KINASE_DOM"/>
    <property type="match status" value="1"/>
</dbReference>
<evidence type="ECO:0000256" key="7">
    <source>
        <dbReference type="SAM" id="MobiDB-lite"/>
    </source>
</evidence>
<dbReference type="AlphaFoldDB" id="A0A839F0P8"/>
<dbReference type="InterPro" id="IPR008271">
    <property type="entry name" value="Ser/Thr_kinase_AS"/>
</dbReference>
<dbReference type="EMBL" id="JACGXL010000007">
    <property type="protein sequence ID" value="MBA8889625.1"/>
    <property type="molecule type" value="Genomic_DNA"/>
</dbReference>
<dbReference type="CDD" id="cd14014">
    <property type="entry name" value="STKc_PknB_like"/>
    <property type="match status" value="1"/>
</dbReference>
<dbReference type="InterPro" id="IPR011990">
    <property type="entry name" value="TPR-like_helical_dom_sf"/>
</dbReference>
<dbReference type="Pfam" id="PF13424">
    <property type="entry name" value="TPR_12"/>
    <property type="match status" value="2"/>
</dbReference>
<dbReference type="PANTHER" id="PTHR43289">
    <property type="entry name" value="MITOGEN-ACTIVATED PROTEIN KINASE KINASE KINASE 20-RELATED"/>
    <property type="match status" value="1"/>
</dbReference>
<dbReference type="GO" id="GO:0004674">
    <property type="term" value="F:protein serine/threonine kinase activity"/>
    <property type="evidence" value="ECO:0007669"/>
    <property type="project" value="UniProtKB-EC"/>
</dbReference>
<dbReference type="PROSITE" id="PS00108">
    <property type="entry name" value="PROTEIN_KINASE_ST"/>
    <property type="match status" value="1"/>
</dbReference>
<dbReference type="Pfam" id="PF13374">
    <property type="entry name" value="TPR_10"/>
    <property type="match status" value="1"/>
</dbReference>
<feature type="transmembrane region" description="Helical" evidence="8">
    <location>
        <begin position="375"/>
        <end position="396"/>
    </location>
</feature>
<dbReference type="SUPFAM" id="SSF48452">
    <property type="entry name" value="TPR-like"/>
    <property type="match status" value="4"/>
</dbReference>
<dbReference type="Pfam" id="PF00069">
    <property type="entry name" value="Pkinase"/>
    <property type="match status" value="1"/>
</dbReference>
<dbReference type="RefSeq" id="WP_182532663.1">
    <property type="nucleotide sequence ID" value="NZ_JACGXL010000007.1"/>
</dbReference>